<dbReference type="PROSITE" id="PS51462">
    <property type="entry name" value="NUDIX"/>
    <property type="match status" value="1"/>
</dbReference>
<keyword evidence="4 8" id="KW-0378">Hydrolase</keyword>
<dbReference type="InterPro" id="IPR000086">
    <property type="entry name" value="NUDIX_hydrolase_dom"/>
</dbReference>
<dbReference type="EMBL" id="CP012700">
    <property type="protein sequence ID" value="ALH79147.1"/>
    <property type="molecule type" value="Genomic_DNA"/>
</dbReference>
<reference evidence="8 9" key="1">
    <citation type="journal article" date="2015" name="Genome Announc.">
        <title>Complete Genome Sequence of Polypropylene Glycol- and Polyethylene Glycol-Degrading Sphingopyxis macrogoltabida Strain EY-1.</title>
        <authorList>
            <person name="Ohtsubo Y."/>
            <person name="Nagata Y."/>
            <person name="Numata M."/>
            <person name="Tsuchikane K."/>
            <person name="Hosoyama A."/>
            <person name="Yamazoe A."/>
            <person name="Tsuda M."/>
            <person name="Fujita N."/>
            <person name="Kawai F."/>
        </authorList>
    </citation>
    <scope>NUCLEOTIDE SEQUENCE [LARGE SCALE GENOMIC DNA]</scope>
    <source>
        <strain evidence="8 9">EY-1</strain>
    </source>
</reference>
<proteinExistence type="predicted"/>
<dbReference type="Proteomes" id="UP000058074">
    <property type="component" value="Chromosome"/>
</dbReference>
<protein>
    <submittedName>
        <fullName evidence="8">NUDIX hydrolase</fullName>
    </submittedName>
</protein>
<dbReference type="Gene3D" id="3.90.79.10">
    <property type="entry name" value="Nucleoside Triphosphate Pyrophosphohydrolase"/>
    <property type="match status" value="1"/>
</dbReference>
<keyword evidence="5" id="KW-0460">Magnesium</keyword>
<feature type="domain" description="Nudix hydrolase" evidence="7">
    <location>
        <begin position="30"/>
        <end position="161"/>
    </location>
</feature>
<evidence type="ECO:0000256" key="6">
    <source>
        <dbReference type="ARBA" id="ARBA00023211"/>
    </source>
</evidence>
<dbReference type="AlphaFoldDB" id="A0A0N7GRX7"/>
<evidence type="ECO:0000259" key="7">
    <source>
        <dbReference type="PROSITE" id="PS51462"/>
    </source>
</evidence>
<dbReference type="NCBIfam" id="NF007980">
    <property type="entry name" value="PRK10707.1"/>
    <property type="match status" value="1"/>
</dbReference>
<keyword evidence="6" id="KW-0464">Manganese</keyword>
<evidence type="ECO:0000313" key="8">
    <source>
        <dbReference type="EMBL" id="ALH79147.1"/>
    </source>
</evidence>
<evidence type="ECO:0000256" key="2">
    <source>
        <dbReference type="ARBA" id="ARBA00001946"/>
    </source>
</evidence>
<organism evidence="8 9">
    <name type="scientific">Sphingopyxis macrogoltabida</name>
    <name type="common">Sphingomonas macrogoltabidus</name>
    <dbReference type="NCBI Taxonomy" id="33050"/>
    <lineage>
        <taxon>Bacteria</taxon>
        <taxon>Pseudomonadati</taxon>
        <taxon>Pseudomonadota</taxon>
        <taxon>Alphaproteobacteria</taxon>
        <taxon>Sphingomonadales</taxon>
        <taxon>Sphingomonadaceae</taxon>
        <taxon>Sphingopyxis</taxon>
    </lineage>
</organism>
<comment type="cofactor">
    <cofactor evidence="1">
        <name>Mn(2+)</name>
        <dbReference type="ChEBI" id="CHEBI:29035"/>
    </cofactor>
</comment>
<dbReference type="CDD" id="cd03426">
    <property type="entry name" value="NUDIX_CoAse_Nudt7"/>
    <property type="match status" value="1"/>
</dbReference>
<dbReference type="Pfam" id="PF00293">
    <property type="entry name" value="NUDIX"/>
    <property type="match status" value="1"/>
</dbReference>
<dbReference type="SUPFAM" id="SSF55811">
    <property type="entry name" value="Nudix"/>
    <property type="match status" value="1"/>
</dbReference>
<gene>
    <name evidence="8" type="ORF">AN936_01775</name>
</gene>
<accession>A0A0N7GRX7</accession>
<dbReference type="PANTHER" id="PTHR12992">
    <property type="entry name" value="NUDIX HYDROLASE"/>
    <property type="match status" value="1"/>
</dbReference>
<sequence length="196" mass="22085">MLSEKLRAALDNLLPEAGEDETYLMDGLPTLRDAAVLIAFTDRPDPGVILTQRPQWLRSHAGQVAFPGGKIDPGDRDAIDAALREAEEEIGLSRHDVMIAGTTEAYRSGSGYHITPVLGVIPPDLPLDPNPDEVEDWFEVPLDILFDPENYIQQHAHWQGHDRHYYDMHWQGRRIWGVTAGIIINLARRMPAGWHR</sequence>
<dbReference type="GO" id="GO:0010945">
    <property type="term" value="F:coenzyme A diphosphatase activity"/>
    <property type="evidence" value="ECO:0007669"/>
    <property type="project" value="InterPro"/>
</dbReference>
<comment type="cofactor">
    <cofactor evidence="2">
        <name>Mg(2+)</name>
        <dbReference type="ChEBI" id="CHEBI:18420"/>
    </cofactor>
</comment>
<dbReference type="InterPro" id="IPR015797">
    <property type="entry name" value="NUDIX_hydrolase-like_dom_sf"/>
</dbReference>
<evidence type="ECO:0000256" key="5">
    <source>
        <dbReference type="ARBA" id="ARBA00022842"/>
    </source>
</evidence>
<dbReference type="RefSeq" id="WP_149037570.1">
    <property type="nucleotide sequence ID" value="NZ_CP012700.1"/>
</dbReference>
<evidence type="ECO:0000256" key="1">
    <source>
        <dbReference type="ARBA" id="ARBA00001936"/>
    </source>
</evidence>
<dbReference type="OrthoDB" id="9802805at2"/>
<dbReference type="KEGG" id="smag:AN936_01775"/>
<evidence type="ECO:0000313" key="9">
    <source>
        <dbReference type="Proteomes" id="UP000058074"/>
    </source>
</evidence>
<name>A0A0N7GRX7_SPHMC</name>
<evidence type="ECO:0000256" key="4">
    <source>
        <dbReference type="ARBA" id="ARBA00022801"/>
    </source>
</evidence>
<dbReference type="InterPro" id="IPR045121">
    <property type="entry name" value="CoAse"/>
</dbReference>
<dbReference type="PATRIC" id="fig|33050.5.peg.371"/>
<dbReference type="GO" id="GO:0046872">
    <property type="term" value="F:metal ion binding"/>
    <property type="evidence" value="ECO:0007669"/>
    <property type="project" value="UniProtKB-KW"/>
</dbReference>
<keyword evidence="3" id="KW-0479">Metal-binding</keyword>
<evidence type="ECO:0000256" key="3">
    <source>
        <dbReference type="ARBA" id="ARBA00022723"/>
    </source>
</evidence>
<dbReference type="PANTHER" id="PTHR12992:SF11">
    <property type="entry name" value="MITOCHONDRIAL COENZYME A DIPHOSPHATASE NUDT8"/>
    <property type="match status" value="1"/>
</dbReference>